<reference evidence="5 6" key="1">
    <citation type="submission" date="2019-02" db="EMBL/GenBank/DDBJ databases">
        <title>Deep-cultivation of Planctomycetes and their phenomic and genomic characterization uncovers novel biology.</title>
        <authorList>
            <person name="Wiegand S."/>
            <person name="Jogler M."/>
            <person name="Boedeker C."/>
            <person name="Pinto D."/>
            <person name="Vollmers J."/>
            <person name="Rivas-Marin E."/>
            <person name="Kohn T."/>
            <person name="Peeters S.H."/>
            <person name="Heuer A."/>
            <person name="Rast P."/>
            <person name="Oberbeckmann S."/>
            <person name="Bunk B."/>
            <person name="Jeske O."/>
            <person name="Meyerdierks A."/>
            <person name="Storesund J.E."/>
            <person name="Kallscheuer N."/>
            <person name="Luecker S."/>
            <person name="Lage O.M."/>
            <person name="Pohl T."/>
            <person name="Merkel B.J."/>
            <person name="Hornburger P."/>
            <person name="Mueller R.-W."/>
            <person name="Bruemmer F."/>
            <person name="Labrenz M."/>
            <person name="Spormann A.M."/>
            <person name="Op Den Camp H."/>
            <person name="Overmann J."/>
            <person name="Amann R."/>
            <person name="Jetten M.S.M."/>
            <person name="Mascher T."/>
            <person name="Medema M.H."/>
            <person name="Devos D.P."/>
            <person name="Kaster A.-K."/>
            <person name="Ovreas L."/>
            <person name="Rohde M."/>
            <person name="Galperin M.Y."/>
            <person name="Jogler C."/>
        </authorList>
    </citation>
    <scope>NUCLEOTIDE SEQUENCE [LARGE SCALE GENOMIC DNA]</scope>
    <source>
        <strain evidence="5 6">Pla144</strain>
    </source>
</reference>
<dbReference type="PANTHER" id="PTHR43356:SF2">
    <property type="entry name" value="PHOSPHATE ACETYLTRANSFERASE"/>
    <property type="match status" value="1"/>
</dbReference>
<organism evidence="5 6">
    <name type="scientific">Bythopirellula polymerisocia</name>
    <dbReference type="NCBI Taxonomy" id="2528003"/>
    <lineage>
        <taxon>Bacteria</taxon>
        <taxon>Pseudomonadati</taxon>
        <taxon>Planctomycetota</taxon>
        <taxon>Planctomycetia</taxon>
        <taxon>Pirellulales</taxon>
        <taxon>Lacipirellulaceae</taxon>
        <taxon>Bythopirellula</taxon>
    </lineage>
</organism>
<dbReference type="Gene3D" id="3.10.129.10">
    <property type="entry name" value="Hotdog Thioesterase"/>
    <property type="match status" value="1"/>
</dbReference>
<dbReference type="InterPro" id="IPR002505">
    <property type="entry name" value="PTA_PTB"/>
</dbReference>
<gene>
    <name evidence="5" type="primary">pta</name>
    <name evidence="5" type="ORF">Pla144_36650</name>
</gene>
<dbReference type="RefSeq" id="WP_146451986.1">
    <property type="nucleotide sequence ID" value="NZ_SJPS01000005.1"/>
</dbReference>
<dbReference type="Pfam" id="PF01515">
    <property type="entry name" value="PTA_PTB"/>
    <property type="match status" value="1"/>
</dbReference>
<evidence type="ECO:0000313" key="5">
    <source>
        <dbReference type="EMBL" id="TWU24779.1"/>
    </source>
</evidence>
<feature type="domain" description="Phosphate acetyl/butaryl transferase" evidence="3">
    <location>
        <begin position="239"/>
        <end position="456"/>
    </location>
</feature>
<dbReference type="InterPro" id="IPR050500">
    <property type="entry name" value="Phos_Acetyltrans/Butyryltrans"/>
</dbReference>
<dbReference type="Gene3D" id="3.40.718.10">
    <property type="entry name" value="Isopropylmalate Dehydrogenase"/>
    <property type="match status" value="1"/>
</dbReference>
<dbReference type="AlphaFoldDB" id="A0A5C6CPU2"/>
<evidence type="ECO:0000256" key="2">
    <source>
        <dbReference type="ARBA" id="ARBA00023315"/>
    </source>
</evidence>
<dbReference type="EC" id="2.3.1.8" evidence="5"/>
<dbReference type="CDD" id="cd03449">
    <property type="entry name" value="R_hydratase"/>
    <property type="match status" value="1"/>
</dbReference>
<dbReference type="InterPro" id="IPR029069">
    <property type="entry name" value="HotDog_dom_sf"/>
</dbReference>
<sequence>MSDQQELINVTFDELKVGQTASLTRTLSKQDIQLFAVLSGDVNPAHLDDSYAEDSIFRGVVGHGMWTGALISALLGTALPGPGTIYLNQDLAFKKPVRPGETIHIEVSVKEKRHEKHIVVFDCHCANMLGETVAIGTSTVIAPVQKIRRTKPELPDVQLHFHDHFRDLIDSCEQLSPVRTAVVHPVTTTAIQAVVEAVDEKLIDPVLVGPERRIRKAAKEAGIDIGFYDVVPTEHSHGAATKAVEMAVAGDVGALMKGSLPTDELMSAIVSTAAGLRSERRISHAYVVDVASYHKLLMITDAAINVAPTVDEKADICRNAIDLWRVMTHGATEPKVAILAATEKVNSKMQATVDAACLCKMADRHQIDNAHLDGPLALDLAISQQAVQDKGLTSKVAGDADILVAPDLNSGNMVAKQLTFLGHAAAAGLVLGARVPIMLTSRADSQRTRLMSCALAVLMADAQRQGDIK</sequence>
<comment type="caution">
    <text evidence="5">The sequence shown here is derived from an EMBL/GenBank/DDBJ whole genome shotgun (WGS) entry which is preliminary data.</text>
</comment>
<dbReference type="SUPFAM" id="SSF53659">
    <property type="entry name" value="Isocitrate/Isopropylmalate dehydrogenase-like"/>
    <property type="match status" value="1"/>
</dbReference>
<dbReference type="Pfam" id="PF01575">
    <property type="entry name" value="MaoC_dehydratas"/>
    <property type="match status" value="1"/>
</dbReference>
<dbReference type="OrthoDB" id="9774179at2"/>
<evidence type="ECO:0000313" key="6">
    <source>
        <dbReference type="Proteomes" id="UP000318437"/>
    </source>
</evidence>
<evidence type="ECO:0000259" key="4">
    <source>
        <dbReference type="Pfam" id="PF01575"/>
    </source>
</evidence>
<keyword evidence="1 5" id="KW-0808">Transferase</keyword>
<name>A0A5C6CPU2_9BACT</name>
<dbReference type="NCBIfam" id="NF006045">
    <property type="entry name" value="PRK08190.1"/>
    <property type="match status" value="1"/>
</dbReference>
<dbReference type="PANTHER" id="PTHR43356">
    <property type="entry name" value="PHOSPHATE ACETYLTRANSFERASE"/>
    <property type="match status" value="1"/>
</dbReference>
<keyword evidence="6" id="KW-1185">Reference proteome</keyword>
<dbReference type="Proteomes" id="UP000318437">
    <property type="component" value="Unassembled WGS sequence"/>
</dbReference>
<feature type="domain" description="MaoC-like" evidence="4">
    <location>
        <begin position="21"/>
        <end position="118"/>
    </location>
</feature>
<dbReference type="InterPro" id="IPR002539">
    <property type="entry name" value="MaoC-like_dom"/>
</dbReference>
<dbReference type="GO" id="GO:0008959">
    <property type="term" value="F:phosphate acetyltransferase activity"/>
    <property type="evidence" value="ECO:0007669"/>
    <property type="project" value="UniProtKB-EC"/>
</dbReference>
<proteinExistence type="predicted"/>
<dbReference type="NCBIfam" id="NF008852">
    <property type="entry name" value="PRK11890.1"/>
    <property type="match status" value="1"/>
</dbReference>
<dbReference type="EMBL" id="SJPS01000005">
    <property type="protein sequence ID" value="TWU24779.1"/>
    <property type="molecule type" value="Genomic_DNA"/>
</dbReference>
<accession>A0A5C6CPU2</accession>
<protein>
    <submittedName>
        <fullName evidence="5">Phosphate acetyltransferase</fullName>
        <ecNumber evidence="5">2.3.1.8</ecNumber>
    </submittedName>
</protein>
<evidence type="ECO:0000259" key="3">
    <source>
        <dbReference type="Pfam" id="PF01515"/>
    </source>
</evidence>
<dbReference type="SUPFAM" id="SSF54637">
    <property type="entry name" value="Thioesterase/thiol ester dehydrase-isomerase"/>
    <property type="match status" value="1"/>
</dbReference>
<evidence type="ECO:0000256" key="1">
    <source>
        <dbReference type="ARBA" id="ARBA00022679"/>
    </source>
</evidence>
<keyword evidence="2 5" id="KW-0012">Acyltransferase</keyword>